<evidence type="ECO:0000313" key="36">
    <source>
        <dbReference type="EMBL" id="CAH2295365.1"/>
    </source>
</evidence>
<dbReference type="PROSITE" id="PS50089">
    <property type="entry name" value="ZF_RING_2"/>
    <property type="match status" value="1"/>
</dbReference>
<protein>
    <recommendedName>
        <fullName evidence="24">LIM domain kinase 2</fullName>
        <ecNumber evidence="7">2.3.2.27</ecNumber>
        <ecNumber evidence="8">2.7.11.1</ecNumber>
    </recommendedName>
</protein>
<keyword evidence="9" id="KW-0963">Cytoplasm</keyword>
<dbReference type="SUPFAM" id="SSF56112">
    <property type="entry name" value="Protein kinase-like (PK-like)"/>
    <property type="match status" value="1"/>
</dbReference>
<evidence type="ECO:0000256" key="21">
    <source>
        <dbReference type="ARBA" id="ARBA00023038"/>
    </source>
</evidence>
<keyword evidence="18" id="KW-0833">Ubl conjugation pathway</keyword>
<sequence>MASAGPAPSASAENSSPGGASGSSNGDGSSQDSTFECNICLDTAKDAVISLCGHLFCWPCLHQWLETRPNRQVCPVCKAGISRDKVIPLYGRGSTGQEDPREKTPPRPQGQRPEPENRGGFQGFGFGDGGFQMSFGIGAFPFGIFATAFNINDGRPPPVPGTPQYVDEQFLSRLFLFVALAVSVHVYGLTLGSVILSSAVCTVRPTDGCCRRELSGCLTLVGVVSTDGACVNGRGCVLRCSLNHTVRVGSDPWETEPDGTFLDNRAVHKNAQMRASESRDVDLLSPVDPWAPRVEQCLGCKLQLTGPAMVVCQYKFHPECFSCSGCKAMIEDGESFCLVQGTSLYCGPCHKLLLLRPQFEGLCNETPPEQNAHTLTLLRILPHVGGNQRFSVSVEDMQVTNVSPEVQNTLFPGDRILEINGAPVSTLPPSEADELLCCPDQTLQLLIERNPAPASPLDNPLPKSPSLRSKDGKGSSETSIKRSSIRRSNSNTRSPGPCSPKDSRFVNRSESLRCSPSATHQIFRPSELLHGEELGKGFFGRAIKVTHKATGRIMVMKELIQFDEQTQKTFLTEVKVMRSLDHPNVLRFIGVLYKDRRLNLLTEYIECGTLKDYLRTDHCPWQQKVSFAKDISCGMAYLHSMSIIHRDLNSHNCLIKLDGTVVVADFGLSRLILEEKPRLPPERPPTKKRTLRKNDRKKRYTVVGNPYWMAPEMLNGKLYDEKVDVFSFGIVLCEIIGQVYADPDCLPRTLDFGLNVQLFWQKFVSNDCPAGFFPLAASCCQLEPDKRPDFPYLQDAFTALSLFLGDLGIPLPSELEELEQNLRSQYNLTRNNTTSQEKDQT</sequence>
<keyword evidence="12" id="KW-0808">Transferase</keyword>
<dbReference type="InterPro" id="IPR001478">
    <property type="entry name" value="PDZ"/>
</dbReference>
<dbReference type="FunFam" id="1.10.510.10:FF:000197">
    <property type="entry name" value="LIM domain kinase 2 isoform X1"/>
    <property type="match status" value="1"/>
</dbReference>
<dbReference type="InterPro" id="IPR011009">
    <property type="entry name" value="Kinase-like_dom_sf"/>
</dbReference>
<dbReference type="Gene3D" id="3.30.200.20">
    <property type="entry name" value="Phosphorylase Kinase, domain 1"/>
    <property type="match status" value="1"/>
</dbReference>
<organism evidence="36 37">
    <name type="scientific">Pelobates cultripes</name>
    <name type="common">Western spadefoot toad</name>
    <dbReference type="NCBI Taxonomy" id="61616"/>
    <lineage>
        <taxon>Eukaryota</taxon>
        <taxon>Metazoa</taxon>
        <taxon>Chordata</taxon>
        <taxon>Craniata</taxon>
        <taxon>Vertebrata</taxon>
        <taxon>Euteleostomi</taxon>
        <taxon>Amphibia</taxon>
        <taxon>Batrachia</taxon>
        <taxon>Anura</taxon>
        <taxon>Pelobatoidea</taxon>
        <taxon>Pelobatidae</taxon>
        <taxon>Pelobates</taxon>
    </lineage>
</organism>
<dbReference type="GO" id="GO:0005737">
    <property type="term" value="C:cytoplasm"/>
    <property type="evidence" value="ECO:0007669"/>
    <property type="project" value="TreeGrafter"/>
</dbReference>
<dbReference type="PROSITE" id="PS00518">
    <property type="entry name" value="ZF_RING_1"/>
    <property type="match status" value="1"/>
</dbReference>
<evidence type="ECO:0000259" key="34">
    <source>
        <dbReference type="PROSITE" id="PS50089"/>
    </source>
</evidence>
<evidence type="ECO:0000256" key="8">
    <source>
        <dbReference type="ARBA" id="ARBA00012513"/>
    </source>
</evidence>
<keyword evidence="31" id="KW-0812">Transmembrane</keyword>
<comment type="subcellular location">
    <subcellularLocation>
        <location evidence="3">Cytoplasm</location>
        <location evidence="3">Cytoskeleton</location>
        <location evidence="3">Microtubule organizing center</location>
        <location evidence="3">Centrosome</location>
    </subcellularLocation>
    <subcellularLocation>
        <location evidence="2">Cytoplasm</location>
        <location evidence="2">Cytoskeleton</location>
        <location evidence="2">Spindle</location>
    </subcellularLocation>
    <subcellularLocation>
        <location evidence="4">Endomembrane system</location>
    </subcellularLocation>
</comment>
<feature type="domain" description="PDZ" evidence="35">
    <location>
        <begin position="377"/>
        <end position="451"/>
    </location>
</feature>
<dbReference type="PROSITE" id="PS00478">
    <property type="entry name" value="LIM_DOMAIN_1"/>
    <property type="match status" value="1"/>
</dbReference>
<feature type="region of interest" description="Disordered" evidence="30">
    <location>
        <begin position="451"/>
        <end position="512"/>
    </location>
</feature>
<dbReference type="Pfam" id="PF00595">
    <property type="entry name" value="PDZ"/>
    <property type="match status" value="1"/>
</dbReference>
<evidence type="ECO:0000256" key="29">
    <source>
        <dbReference type="PROSITE-ProRule" id="PRU10141"/>
    </source>
</evidence>
<dbReference type="InterPro" id="IPR017441">
    <property type="entry name" value="Protein_kinase_ATP_BS"/>
</dbReference>
<evidence type="ECO:0000256" key="15">
    <source>
        <dbReference type="ARBA" id="ARBA00022741"/>
    </source>
</evidence>
<dbReference type="InterPro" id="IPR001245">
    <property type="entry name" value="Ser-Thr/Tyr_kinase_cat_dom"/>
</dbReference>
<dbReference type="AlphaFoldDB" id="A0AAD1S8X1"/>
<comment type="similarity">
    <text evidence="6">Belongs to the protein kinase superfamily. TKL Ser/Thr protein kinase family.</text>
</comment>
<evidence type="ECO:0000256" key="16">
    <source>
        <dbReference type="ARBA" id="ARBA00022771"/>
    </source>
</evidence>
<dbReference type="EC" id="2.7.11.1" evidence="8"/>
<evidence type="ECO:0000256" key="18">
    <source>
        <dbReference type="ARBA" id="ARBA00022786"/>
    </source>
</evidence>
<keyword evidence="11" id="KW-0597">Phosphoprotein</keyword>
<dbReference type="InterPro" id="IPR001841">
    <property type="entry name" value="Znf_RING"/>
</dbReference>
<dbReference type="GO" id="GO:0004674">
    <property type="term" value="F:protein serine/threonine kinase activity"/>
    <property type="evidence" value="ECO:0007669"/>
    <property type="project" value="UniProtKB-KW"/>
</dbReference>
<reference evidence="36" key="1">
    <citation type="submission" date="2022-03" db="EMBL/GenBank/DDBJ databases">
        <authorList>
            <person name="Alioto T."/>
            <person name="Alioto T."/>
            <person name="Gomez Garrido J."/>
        </authorList>
    </citation>
    <scope>NUCLEOTIDE SEQUENCE</scope>
</reference>
<dbReference type="Pfam" id="PF00412">
    <property type="entry name" value="LIM"/>
    <property type="match status" value="1"/>
</dbReference>
<dbReference type="Pfam" id="PF07714">
    <property type="entry name" value="PK_Tyr_Ser-Thr"/>
    <property type="match status" value="1"/>
</dbReference>
<dbReference type="FunFam" id="3.30.40.10:FF:000062">
    <property type="entry name" value="E3 ubiquitin-protein ligase RNF185"/>
    <property type="match status" value="1"/>
</dbReference>
<dbReference type="GO" id="GO:0061630">
    <property type="term" value="F:ubiquitin protein ligase activity"/>
    <property type="evidence" value="ECO:0007669"/>
    <property type="project" value="UniProtKB-EC"/>
</dbReference>
<dbReference type="PANTHER" id="PTHR46485:SF1">
    <property type="entry name" value="LIM DOMAIN KINASE 2"/>
    <property type="match status" value="1"/>
</dbReference>
<evidence type="ECO:0000313" key="37">
    <source>
        <dbReference type="Proteomes" id="UP001295444"/>
    </source>
</evidence>
<dbReference type="InterPro" id="IPR050940">
    <property type="entry name" value="Actin_reg-Ser/Thr_kinase"/>
</dbReference>
<evidence type="ECO:0000256" key="24">
    <source>
        <dbReference type="ARBA" id="ARBA00040666"/>
    </source>
</evidence>
<evidence type="ECO:0000256" key="20">
    <source>
        <dbReference type="ARBA" id="ARBA00022840"/>
    </source>
</evidence>
<keyword evidence="13 27" id="KW-0479">Metal-binding</keyword>
<evidence type="ECO:0000259" key="32">
    <source>
        <dbReference type="PROSITE" id="PS50011"/>
    </source>
</evidence>
<dbReference type="CDD" id="cd09365">
    <property type="entry name" value="LIM2_LIMK"/>
    <property type="match status" value="1"/>
</dbReference>
<name>A0AAD1S8X1_PELCU</name>
<keyword evidence="20 29" id="KW-0067">ATP-binding</keyword>
<dbReference type="InterPro" id="IPR017907">
    <property type="entry name" value="Znf_RING_CS"/>
</dbReference>
<dbReference type="GO" id="GO:0030036">
    <property type="term" value="P:actin cytoskeleton organization"/>
    <property type="evidence" value="ECO:0007669"/>
    <property type="project" value="TreeGrafter"/>
</dbReference>
<keyword evidence="17 36" id="KW-0418">Kinase</keyword>
<keyword evidence="21 27" id="KW-0440">LIM domain</keyword>
<feature type="compositionally biased region" description="Low complexity" evidence="30">
    <location>
        <begin position="475"/>
        <end position="494"/>
    </location>
</feature>
<dbReference type="SMART" id="SM00228">
    <property type="entry name" value="PDZ"/>
    <property type="match status" value="1"/>
</dbReference>
<evidence type="ECO:0000259" key="33">
    <source>
        <dbReference type="PROSITE" id="PS50023"/>
    </source>
</evidence>
<evidence type="ECO:0000256" key="17">
    <source>
        <dbReference type="ARBA" id="ARBA00022777"/>
    </source>
</evidence>
<dbReference type="PROSITE" id="PS00107">
    <property type="entry name" value="PROTEIN_KINASE_ATP"/>
    <property type="match status" value="1"/>
</dbReference>
<evidence type="ECO:0000256" key="6">
    <source>
        <dbReference type="ARBA" id="ARBA00005843"/>
    </source>
</evidence>
<evidence type="ECO:0000256" key="31">
    <source>
        <dbReference type="SAM" id="Phobius"/>
    </source>
</evidence>
<dbReference type="InterPro" id="IPR000719">
    <property type="entry name" value="Prot_kinase_dom"/>
</dbReference>
<dbReference type="SUPFAM" id="SSF57850">
    <property type="entry name" value="RING/U-box"/>
    <property type="match status" value="1"/>
</dbReference>
<evidence type="ECO:0000256" key="11">
    <source>
        <dbReference type="ARBA" id="ARBA00022553"/>
    </source>
</evidence>
<feature type="transmembrane region" description="Helical" evidence="31">
    <location>
        <begin position="174"/>
        <end position="196"/>
    </location>
</feature>
<feature type="compositionally biased region" description="Basic and acidic residues" evidence="30">
    <location>
        <begin position="501"/>
        <end position="511"/>
    </location>
</feature>
<feature type="binding site" evidence="29">
    <location>
        <position position="557"/>
    </location>
    <ligand>
        <name>ATP</name>
        <dbReference type="ChEBI" id="CHEBI:30616"/>
    </ligand>
</feature>
<evidence type="ECO:0000256" key="5">
    <source>
        <dbReference type="ARBA" id="ARBA00004906"/>
    </source>
</evidence>
<keyword evidence="37" id="KW-1185">Reference proteome</keyword>
<dbReference type="GO" id="GO:0012505">
    <property type="term" value="C:endomembrane system"/>
    <property type="evidence" value="ECO:0007669"/>
    <property type="project" value="UniProtKB-SubCell"/>
</dbReference>
<comment type="catalytic activity">
    <reaction evidence="26">
        <text>L-seryl-[protein] + ATP = O-phospho-L-seryl-[protein] + ADP + H(+)</text>
        <dbReference type="Rhea" id="RHEA:17989"/>
        <dbReference type="Rhea" id="RHEA-COMP:9863"/>
        <dbReference type="Rhea" id="RHEA-COMP:11604"/>
        <dbReference type="ChEBI" id="CHEBI:15378"/>
        <dbReference type="ChEBI" id="CHEBI:29999"/>
        <dbReference type="ChEBI" id="CHEBI:30616"/>
        <dbReference type="ChEBI" id="CHEBI:83421"/>
        <dbReference type="ChEBI" id="CHEBI:456216"/>
        <dbReference type="EC" id="2.7.11.1"/>
    </reaction>
    <physiologicalReaction direction="left-to-right" evidence="26">
        <dbReference type="Rhea" id="RHEA:17990"/>
    </physiologicalReaction>
</comment>
<feature type="domain" description="LIM zinc-binding" evidence="33">
    <location>
        <begin position="295"/>
        <end position="356"/>
    </location>
</feature>
<dbReference type="SUPFAM" id="SSF57716">
    <property type="entry name" value="Glucocorticoid receptor-like (DNA-binding domain)"/>
    <property type="match status" value="1"/>
</dbReference>
<dbReference type="Gene3D" id="3.30.40.10">
    <property type="entry name" value="Zinc/RING finger domain, C3HC4 (zinc finger)"/>
    <property type="match status" value="1"/>
</dbReference>
<feature type="region of interest" description="Disordered" evidence="30">
    <location>
        <begin position="88"/>
        <end position="119"/>
    </location>
</feature>
<dbReference type="InterPro" id="IPR018957">
    <property type="entry name" value="Znf_C3HC4_RING-type"/>
</dbReference>
<dbReference type="InterPro" id="IPR001781">
    <property type="entry name" value="Znf_LIM"/>
</dbReference>
<dbReference type="Gene3D" id="2.30.42.10">
    <property type="match status" value="1"/>
</dbReference>
<dbReference type="Pfam" id="PF00097">
    <property type="entry name" value="zf-C3HC4"/>
    <property type="match status" value="1"/>
</dbReference>
<dbReference type="SMART" id="SM00184">
    <property type="entry name" value="RING"/>
    <property type="match status" value="2"/>
</dbReference>
<keyword evidence="10" id="KW-0723">Serine/threonine-protein kinase</keyword>
<keyword evidence="14" id="KW-0677">Repeat</keyword>
<evidence type="ECO:0000256" key="22">
    <source>
        <dbReference type="ARBA" id="ARBA00023136"/>
    </source>
</evidence>
<dbReference type="PANTHER" id="PTHR46485">
    <property type="entry name" value="LIM DOMAIN KINASE 1"/>
    <property type="match status" value="1"/>
</dbReference>
<feature type="region of interest" description="Disordered" evidence="30">
    <location>
        <begin position="1"/>
        <end position="29"/>
    </location>
</feature>
<dbReference type="GO" id="GO:0005634">
    <property type="term" value="C:nucleus"/>
    <property type="evidence" value="ECO:0007669"/>
    <property type="project" value="TreeGrafter"/>
</dbReference>
<comment type="pathway">
    <text evidence="5">Protein modification; protein ubiquitination.</text>
</comment>
<evidence type="ECO:0000256" key="9">
    <source>
        <dbReference type="ARBA" id="ARBA00022490"/>
    </source>
</evidence>
<feature type="domain" description="Protein kinase" evidence="32">
    <location>
        <begin position="528"/>
        <end position="804"/>
    </location>
</feature>
<evidence type="ECO:0000256" key="30">
    <source>
        <dbReference type="SAM" id="MobiDB-lite"/>
    </source>
</evidence>
<dbReference type="SUPFAM" id="SSF50156">
    <property type="entry name" value="PDZ domain-like"/>
    <property type="match status" value="1"/>
</dbReference>
<keyword evidence="16 28" id="KW-0863">Zinc-finger</keyword>
<dbReference type="Gene3D" id="2.10.110.10">
    <property type="entry name" value="Cysteine Rich Protein"/>
    <property type="match status" value="1"/>
</dbReference>
<accession>A0AAD1S8X1</accession>
<evidence type="ECO:0000256" key="10">
    <source>
        <dbReference type="ARBA" id="ARBA00022527"/>
    </source>
</evidence>
<evidence type="ECO:0000256" key="1">
    <source>
        <dbReference type="ARBA" id="ARBA00000900"/>
    </source>
</evidence>
<dbReference type="EC" id="2.3.2.27" evidence="7"/>
<dbReference type="GO" id="GO:0008270">
    <property type="term" value="F:zinc ion binding"/>
    <property type="evidence" value="ECO:0007669"/>
    <property type="project" value="UniProtKB-KW"/>
</dbReference>
<evidence type="ECO:0000256" key="14">
    <source>
        <dbReference type="ARBA" id="ARBA00022737"/>
    </source>
</evidence>
<evidence type="ECO:0000256" key="26">
    <source>
        <dbReference type="ARBA" id="ARBA00048977"/>
    </source>
</evidence>
<keyword evidence="31" id="KW-1133">Transmembrane helix</keyword>
<comment type="catalytic activity">
    <reaction evidence="1">
        <text>S-ubiquitinyl-[E2 ubiquitin-conjugating enzyme]-L-cysteine + [acceptor protein]-L-lysine = [E2 ubiquitin-conjugating enzyme]-L-cysteine + N(6)-ubiquitinyl-[acceptor protein]-L-lysine.</text>
        <dbReference type="EC" id="2.3.2.27"/>
    </reaction>
</comment>
<evidence type="ECO:0000256" key="13">
    <source>
        <dbReference type="ARBA" id="ARBA00022723"/>
    </source>
</evidence>
<dbReference type="PROSITE" id="PS50106">
    <property type="entry name" value="PDZ"/>
    <property type="match status" value="1"/>
</dbReference>
<keyword evidence="19 27" id="KW-0862">Zinc</keyword>
<dbReference type="GO" id="GO:0005819">
    <property type="term" value="C:spindle"/>
    <property type="evidence" value="ECO:0007669"/>
    <property type="project" value="UniProtKB-SubCell"/>
</dbReference>
<keyword evidence="23" id="KW-0206">Cytoskeleton</keyword>
<evidence type="ECO:0000256" key="3">
    <source>
        <dbReference type="ARBA" id="ARBA00004300"/>
    </source>
</evidence>
<proteinExistence type="inferred from homology"/>
<feature type="domain" description="RING-type" evidence="34">
    <location>
        <begin position="37"/>
        <end position="78"/>
    </location>
</feature>
<evidence type="ECO:0000256" key="27">
    <source>
        <dbReference type="PROSITE-ProRule" id="PRU00125"/>
    </source>
</evidence>
<evidence type="ECO:0000256" key="19">
    <source>
        <dbReference type="ARBA" id="ARBA00022833"/>
    </source>
</evidence>
<dbReference type="InterPro" id="IPR013083">
    <property type="entry name" value="Znf_RING/FYVE/PHD"/>
</dbReference>
<dbReference type="Gene3D" id="1.10.510.10">
    <property type="entry name" value="Transferase(Phosphotransferase) domain 1"/>
    <property type="match status" value="1"/>
</dbReference>
<dbReference type="GO" id="GO:0005813">
    <property type="term" value="C:centrosome"/>
    <property type="evidence" value="ECO:0007669"/>
    <property type="project" value="UniProtKB-SubCell"/>
</dbReference>
<evidence type="ECO:0000256" key="7">
    <source>
        <dbReference type="ARBA" id="ARBA00012483"/>
    </source>
</evidence>
<dbReference type="PROSITE" id="PS50011">
    <property type="entry name" value="PROTEIN_KINASE_DOM"/>
    <property type="match status" value="1"/>
</dbReference>
<dbReference type="PROSITE" id="PS50023">
    <property type="entry name" value="LIM_DOMAIN_2"/>
    <property type="match status" value="1"/>
</dbReference>
<dbReference type="Proteomes" id="UP001295444">
    <property type="component" value="Chromosome 05"/>
</dbReference>
<keyword evidence="15 29" id="KW-0547">Nucleotide-binding</keyword>
<evidence type="ECO:0000256" key="28">
    <source>
        <dbReference type="PROSITE-ProRule" id="PRU00175"/>
    </source>
</evidence>
<dbReference type="GO" id="GO:0005524">
    <property type="term" value="F:ATP binding"/>
    <property type="evidence" value="ECO:0007669"/>
    <property type="project" value="UniProtKB-UniRule"/>
</dbReference>
<comment type="catalytic activity">
    <reaction evidence="25">
        <text>L-threonyl-[protein] + ATP = O-phospho-L-threonyl-[protein] + ADP + H(+)</text>
        <dbReference type="Rhea" id="RHEA:46608"/>
        <dbReference type="Rhea" id="RHEA-COMP:11060"/>
        <dbReference type="Rhea" id="RHEA-COMP:11605"/>
        <dbReference type="ChEBI" id="CHEBI:15378"/>
        <dbReference type="ChEBI" id="CHEBI:30013"/>
        <dbReference type="ChEBI" id="CHEBI:30616"/>
        <dbReference type="ChEBI" id="CHEBI:61977"/>
        <dbReference type="ChEBI" id="CHEBI:456216"/>
        <dbReference type="EC" id="2.7.11.1"/>
    </reaction>
    <physiologicalReaction direction="left-to-right" evidence="25">
        <dbReference type="Rhea" id="RHEA:46609"/>
    </physiologicalReaction>
</comment>
<gene>
    <name evidence="36" type="ORF">PECUL_23A045489</name>
</gene>
<evidence type="ECO:0000256" key="2">
    <source>
        <dbReference type="ARBA" id="ARBA00004186"/>
    </source>
</evidence>
<evidence type="ECO:0000256" key="12">
    <source>
        <dbReference type="ARBA" id="ARBA00022679"/>
    </source>
</evidence>
<evidence type="ECO:0000259" key="35">
    <source>
        <dbReference type="PROSITE" id="PS50106"/>
    </source>
</evidence>
<keyword evidence="22 31" id="KW-0472">Membrane</keyword>
<dbReference type="InterPro" id="IPR036034">
    <property type="entry name" value="PDZ_sf"/>
</dbReference>
<dbReference type="CDD" id="cd16744">
    <property type="entry name" value="RING-HC_RNF185"/>
    <property type="match status" value="1"/>
</dbReference>
<dbReference type="SMART" id="SM00132">
    <property type="entry name" value="LIM"/>
    <property type="match status" value="1"/>
</dbReference>
<evidence type="ECO:0000256" key="25">
    <source>
        <dbReference type="ARBA" id="ARBA00048659"/>
    </source>
</evidence>
<dbReference type="EMBL" id="OW240916">
    <property type="protein sequence ID" value="CAH2295365.1"/>
    <property type="molecule type" value="Genomic_DNA"/>
</dbReference>
<dbReference type="FunFam" id="3.30.200.20:FF:000038">
    <property type="entry name" value="LIM domain kinase 2"/>
    <property type="match status" value="1"/>
</dbReference>
<evidence type="ECO:0000256" key="23">
    <source>
        <dbReference type="ARBA" id="ARBA00023212"/>
    </source>
</evidence>
<evidence type="ECO:0000256" key="4">
    <source>
        <dbReference type="ARBA" id="ARBA00004308"/>
    </source>
</evidence>